<evidence type="ECO:0000256" key="1">
    <source>
        <dbReference type="ARBA" id="ARBA00004141"/>
    </source>
</evidence>
<dbReference type="InterPro" id="IPR003439">
    <property type="entry name" value="ABC_transporter-like_ATP-bd"/>
</dbReference>
<dbReference type="EMBL" id="JACAZI010000003">
    <property type="protein sequence ID" value="KAF7365323.1"/>
    <property type="molecule type" value="Genomic_DNA"/>
</dbReference>
<feature type="transmembrane region" description="Helical" evidence="9">
    <location>
        <begin position="363"/>
        <end position="381"/>
    </location>
</feature>
<dbReference type="InterPro" id="IPR017871">
    <property type="entry name" value="ABC_transporter-like_CS"/>
</dbReference>
<keyword evidence="13" id="KW-1185">Reference proteome</keyword>
<feature type="transmembrane region" description="Helical" evidence="9">
    <location>
        <begin position="907"/>
        <end position="926"/>
    </location>
</feature>
<dbReference type="InterPro" id="IPR027417">
    <property type="entry name" value="P-loop_NTPase"/>
</dbReference>
<feature type="transmembrane region" description="Helical" evidence="9">
    <location>
        <begin position="474"/>
        <end position="496"/>
    </location>
</feature>
<keyword evidence="7 9" id="KW-1133">Transmembrane helix</keyword>
<feature type="transmembrane region" description="Helical" evidence="9">
    <location>
        <begin position="387"/>
        <end position="411"/>
    </location>
</feature>
<dbReference type="CDD" id="cd18604">
    <property type="entry name" value="ABC_6TM_VMR1_D2_like"/>
    <property type="match status" value="1"/>
</dbReference>
<sequence length="1335" mass="148866">MDQQVLPAYIAVASSSFIVGRWASSILRHGSRSEADVKVTFLNHDQTGALKFRVLKLMACVTLVILELTIATSGTWENVVLCITYSYATLLACVPLVSHQFPTPTLNAILLVSFGSYVFRDLLPLATFTLVPQDLAQGRLLWAKILVLAVAAVVIPLSTPRSYVPMDPENPMAKPNAEQTCSLFSSLTYGYMDSLIFLAHKRGGLSSDELPVLADYDCAEHLIRNSFPALDPHSKGASKHLLYGLLRFYRHEYKLLFVLALWNIMFQFAGPVVMNRLLASLENEDTFFRPWVWVALLFFVPFFRSMVQARYTWIATRQKTQSEGIMVQLLFAHSLRIRMNSETKDSNKRNLIGRINNLSTSDVFNLTAVMEIWITVLLFPLQLALAIWFLYVILGWSSFVGLAVILATLPLPSHLARMMRKLQISSRQRTDARVQQVTETMNVLRMIKWFAWEGKIKEDIAAKREKELTSIRNVRLIVVLNNSINFVIPLLVMLATFSTYTLVMGQELTASIVFSSLAVFDGILRHHIRIVMNSMSRIIQGKVSLDRVDDFLRNTELLDAYSENSSVHMGDDDRIGLQDAEFSWSKQVNDNCFKLRIRSQVIFQPGVVNLIVGPTGVGKTAVLLALLGETHFIPAGPNPWVNLPRQGGVAYASQQPWVENATIKQNIVFDTSVSFNEARYKRVLHACALYPDLELFEARDETEIGERGLTLSGGQKARVSLARAIYSTASTILLDDVLSSLDIHTAKWIVQNCLSSDLVHGRTVILVTHNIALTRPISQWVVSLGSDGTMVQGPADAVLKADHLTAADAEEEQKAFKQDAEPGASVITVSGPIGKLMVTEKSQEGMVKWPTYKVFLANLSSWPIAFVCLICGLFLLNEATISFQFWFLGYWSSQYLNHPASSVPVPFYLGIYSISAVLAMAFYIIIHAKLINSVVGTTLRWLDTTPMSRVITRITQDISKVDNNFALMAVNFTENTIFLLAKFSAVMILNPAFILPGATITLLSVLTGRFYMRAQLPIQRQMSAARSPMLAHFAAAISGLTSIRAYGAERAFLRESTVRIDNFLRPAISFYNLNRWIALRSDVLAGVFSAALGWYLVYGWGSHNGPANVGFSLSAAVSYTSMILWWVRISNALQLDANNLERVVEYLDIEQEEKPTRAGVPPAYWPASGEIRAENLSARYSTDGPEILHNITFDIKSGERIAIVGRKIYYDGIPIDTINLDSLRSNITIIPQVPELLKSKLLILDEATSAIDYRTDALIQSTLRNELKGVSVLTVAHRLKSVIDYDRIIVLGTGRIVEFDTPSNLLKKKTGHLRAMVDESSDRDLLLAMAKGSGF</sequence>
<feature type="transmembrane region" description="Helical" evidence="9">
    <location>
        <begin position="140"/>
        <end position="157"/>
    </location>
</feature>
<feature type="domain" description="ABC transmembrane type-1" evidence="11">
    <location>
        <begin position="907"/>
        <end position="1125"/>
    </location>
</feature>
<keyword evidence="2" id="KW-0813">Transport</keyword>
<dbReference type="InterPro" id="IPR011527">
    <property type="entry name" value="ABC1_TM_dom"/>
</dbReference>
<comment type="subcellular location">
    <subcellularLocation>
        <location evidence="1">Membrane</location>
        <topology evidence="1">Multi-pass membrane protein</topology>
    </subcellularLocation>
</comment>
<dbReference type="GO" id="GO:0140359">
    <property type="term" value="F:ABC-type transporter activity"/>
    <property type="evidence" value="ECO:0007669"/>
    <property type="project" value="InterPro"/>
</dbReference>
<keyword evidence="8 9" id="KW-0472">Membrane</keyword>
<feature type="transmembrane region" description="Helical" evidence="9">
    <location>
        <begin position="1083"/>
        <end position="1101"/>
    </location>
</feature>
<organism evidence="12 13">
    <name type="scientific">Mycena venus</name>
    <dbReference type="NCBI Taxonomy" id="2733690"/>
    <lineage>
        <taxon>Eukaryota</taxon>
        <taxon>Fungi</taxon>
        <taxon>Dikarya</taxon>
        <taxon>Basidiomycota</taxon>
        <taxon>Agaricomycotina</taxon>
        <taxon>Agaricomycetes</taxon>
        <taxon>Agaricomycetidae</taxon>
        <taxon>Agaricales</taxon>
        <taxon>Marasmiineae</taxon>
        <taxon>Mycenaceae</taxon>
        <taxon>Mycena</taxon>
    </lineage>
</organism>
<evidence type="ECO:0000256" key="7">
    <source>
        <dbReference type="ARBA" id="ARBA00022989"/>
    </source>
</evidence>
<evidence type="ECO:0000313" key="13">
    <source>
        <dbReference type="Proteomes" id="UP000620124"/>
    </source>
</evidence>
<dbReference type="Pfam" id="PF00005">
    <property type="entry name" value="ABC_tran"/>
    <property type="match status" value="1"/>
</dbReference>
<evidence type="ECO:0000256" key="4">
    <source>
        <dbReference type="ARBA" id="ARBA00022737"/>
    </source>
</evidence>
<feature type="domain" description="ABC transporter" evidence="10">
    <location>
        <begin position="575"/>
        <end position="811"/>
    </location>
</feature>
<dbReference type="PANTHER" id="PTHR24223:SF356">
    <property type="entry name" value="ATP-BINDING CASSETTE TRANSPORTER ABC4"/>
    <property type="match status" value="1"/>
</dbReference>
<proteinExistence type="predicted"/>
<dbReference type="SMART" id="SM00382">
    <property type="entry name" value="AAA"/>
    <property type="match status" value="1"/>
</dbReference>
<feature type="transmembrane region" description="Helical" evidence="9">
    <location>
        <begin position="508"/>
        <end position="528"/>
    </location>
</feature>
<feature type="transmembrane region" description="Helical" evidence="9">
    <location>
        <begin position="1107"/>
        <end position="1127"/>
    </location>
</feature>
<evidence type="ECO:0000256" key="5">
    <source>
        <dbReference type="ARBA" id="ARBA00022741"/>
    </source>
</evidence>
<feature type="domain" description="ABC transmembrane type-1" evidence="11">
    <location>
        <begin position="255"/>
        <end position="520"/>
    </location>
</feature>
<dbReference type="Pfam" id="PF00664">
    <property type="entry name" value="ABC_membrane"/>
    <property type="match status" value="2"/>
</dbReference>
<dbReference type="FunFam" id="1.20.1560.10:FF:000013">
    <property type="entry name" value="ABC transporter C family member 2"/>
    <property type="match status" value="1"/>
</dbReference>
<evidence type="ECO:0000256" key="8">
    <source>
        <dbReference type="ARBA" id="ARBA00023136"/>
    </source>
</evidence>
<dbReference type="Proteomes" id="UP000620124">
    <property type="component" value="Unassembled WGS sequence"/>
</dbReference>
<protein>
    <recommendedName>
        <fullName evidence="14">P-loop containing nucleoside triphosphate hydrolase protein</fullName>
    </recommendedName>
</protein>
<evidence type="ECO:0000256" key="2">
    <source>
        <dbReference type="ARBA" id="ARBA00022448"/>
    </source>
</evidence>
<name>A0A8H7DAW1_9AGAR</name>
<dbReference type="Gene3D" id="3.40.50.300">
    <property type="entry name" value="P-loop containing nucleotide triphosphate hydrolases"/>
    <property type="match status" value="3"/>
</dbReference>
<accession>A0A8H7DAW1</accession>
<dbReference type="GO" id="GO:0016887">
    <property type="term" value="F:ATP hydrolysis activity"/>
    <property type="evidence" value="ECO:0007669"/>
    <property type="project" value="InterPro"/>
</dbReference>
<gene>
    <name evidence="12" type="ORF">MVEN_00404300</name>
</gene>
<feature type="transmembrane region" description="Helical" evidence="9">
    <location>
        <begin position="78"/>
        <end position="97"/>
    </location>
</feature>
<dbReference type="PROSITE" id="PS50929">
    <property type="entry name" value="ABC_TM1F"/>
    <property type="match status" value="2"/>
</dbReference>
<evidence type="ECO:0000259" key="11">
    <source>
        <dbReference type="PROSITE" id="PS50929"/>
    </source>
</evidence>
<dbReference type="GO" id="GO:0016020">
    <property type="term" value="C:membrane"/>
    <property type="evidence" value="ECO:0007669"/>
    <property type="project" value="UniProtKB-SubCell"/>
</dbReference>
<dbReference type="SUPFAM" id="SSF90123">
    <property type="entry name" value="ABC transporter transmembrane region"/>
    <property type="match status" value="2"/>
</dbReference>
<dbReference type="PANTHER" id="PTHR24223">
    <property type="entry name" value="ATP-BINDING CASSETTE SUB-FAMILY C"/>
    <property type="match status" value="1"/>
</dbReference>
<dbReference type="CDD" id="cd18596">
    <property type="entry name" value="ABC_6TM_VMR1_D1_like"/>
    <property type="match status" value="1"/>
</dbReference>
<evidence type="ECO:0000256" key="9">
    <source>
        <dbReference type="SAM" id="Phobius"/>
    </source>
</evidence>
<keyword evidence="5" id="KW-0547">Nucleotide-binding</keyword>
<evidence type="ECO:0000313" key="12">
    <source>
        <dbReference type="EMBL" id="KAF7365323.1"/>
    </source>
</evidence>
<dbReference type="OrthoDB" id="6500128at2759"/>
<dbReference type="CDD" id="cd03250">
    <property type="entry name" value="ABCC_MRP_domain1"/>
    <property type="match status" value="1"/>
</dbReference>
<dbReference type="InterPro" id="IPR050173">
    <property type="entry name" value="ABC_transporter_C-like"/>
</dbReference>
<evidence type="ECO:0000256" key="3">
    <source>
        <dbReference type="ARBA" id="ARBA00022692"/>
    </source>
</evidence>
<reference evidence="12" key="1">
    <citation type="submission" date="2020-05" db="EMBL/GenBank/DDBJ databases">
        <title>Mycena genomes resolve the evolution of fungal bioluminescence.</title>
        <authorList>
            <person name="Tsai I.J."/>
        </authorList>
    </citation>
    <scope>NUCLEOTIDE SEQUENCE</scope>
    <source>
        <strain evidence="12">CCC161011</strain>
    </source>
</reference>
<comment type="caution">
    <text evidence="12">The sequence shown here is derived from an EMBL/GenBank/DDBJ whole genome shotgun (WGS) entry which is preliminary data.</text>
</comment>
<keyword evidence="6" id="KW-0067">ATP-binding</keyword>
<feature type="transmembrane region" description="Helical" evidence="9">
    <location>
        <begin position="104"/>
        <end position="120"/>
    </location>
</feature>
<feature type="transmembrane region" description="Helical" evidence="9">
    <location>
        <begin position="290"/>
        <end position="307"/>
    </location>
</feature>
<evidence type="ECO:0008006" key="14">
    <source>
        <dbReference type="Google" id="ProtNLM"/>
    </source>
</evidence>
<feature type="transmembrane region" description="Helical" evidence="9">
    <location>
        <begin position="54"/>
        <end position="72"/>
    </location>
</feature>
<keyword evidence="3 9" id="KW-0812">Transmembrane</keyword>
<feature type="transmembrane region" description="Helical" evidence="9">
    <location>
        <begin position="862"/>
        <end position="887"/>
    </location>
</feature>
<dbReference type="Gene3D" id="1.20.1560.10">
    <property type="entry name" value="ABC transporter type 1, transmembrane domain"/>
    <property type="match status" value="2"/>
</dbReference>
<evidence type="ECO:0000256" key="6">
    <source>
        <dbReference type="ARBA" id="ARBA00022840"/>
    </source>
</evidence>
<feature type="transmembrane region" description="Helical" evidence="9">
    <location>
        <begin position="993"/>
        <end position="1012"/>
    </location>
</feature>
<dbReference type="PROSITE" id="PS50893">
    <property type="entry name" value="ABC_TRANSPORTER_2"/>
    <property type="match status" value="1"/>
</dbReference>
<feature type="transmembrane region" description="Helical" evidence="9">
    <location>
        <begin position="255"/>
        <end position="278"/>
    </location>
</feature>
<dbReference type="InterPro" id="IPR036640">
    <property type="entry name" value="ABC1_TM_sf"/>
</dbReference>
<dbReference type="SUPFAM" id="SSF52540">
    <property type="entry name" value="P-loop containing nucleoside triphosphate hydrolases"/>
    <property type="match status" value="2"/>
</dbReference>
<dbReference type="InterPro" id="IPR003593">
    <property type="entry name" value="AAA+_ATPase"/>
</dbReference>
<evidence type="ECO:0000259" key="10">
    <source>
        <dbReference type="PROSITE" id="PS50893"/>
    </source>
</evidence>
<dbReference type="GO" id="GO:0005524">
    <property type="term" value="F:ATP binding"/>
    <property type="evidence" value="ECO:0007669"/>
    <property type="project" value="UniProtKB-KW"/>
</dbReference>
<keyword evidence="4" id="KW-0677">Repeat</keyword>
<dbReference type="PROSITE" id="PS00211">
    <property type="entry name" value="ABC_TRANSPORTER_1"/>
    <property type="match status" value="1"/>
</dbReference>